<accession>A0ABT6C6L7</accession>
<evidence type="ECO:0008006" key="3">
    <source>
        <dbReference type="Google" id="ProtNLM"/>
    </source>
</evidence>
<dbReference type="EMBL" id="JAROAV010000024">
    <property type="protein sequence ID" value="MDF8263987.1"/>
    <property type="molecule type" value="Genomic_DNA"/>
</dbReference>
<reference evidence="1 2" key="1">
    <citation type="submission" date="2023-03" db="EMBL/GenBank/DDBJ databases">
        <title>YIM 133296 draft genome.</title>
        <authorList>
            <person name="Xiong L."/>
        </authorList>
    </citation>
    <scope>NUCLEOTIDE SEQUENCE [LARGE SCALE GENOMIC DNA]</scope>
    <source>
        <strain evidence="1 2">YIM 133296</strain>
    </source>
</reference>
<dbReference type="Proteomes" id="UP001528912">
    <property type="component" value="Unassembled WGS sequence"/>
</dbReference>
<keyword evidence="2" id="KW-1185">Reference proteome</keyword>
<organism evidence="1 2">
    <name type="scientific">Luteipulveratus flavus</name>
    <dbReference type="NCBI Taxonomy" id="3031728"/>
    <lineage>
        <taxon>Bacteria</taxon>
        <taxon>Bacillati</taxon>
        <taxon>Actinomycetota</taxon>
        <taxon>Actinomycetes</taxon>
        <taxon>Micrococcales</taxon>
        <taxon>Dermacoccaceae</taxon>
        <taxon>Luteipulveratus</taxon>
    </lineage>
</organism>
<proteinExistence type="predicted"/>
<gene>
    <name evidence="1" type="ORF">P4R38_07010</name>
</gene>
<name>A0ABT6C6L7_9MICO</name>
<dbReference type="SUPFAM" id="SSF50800">
    <property type="entry name" value="PK beta-barrel domain-like"/>
    <property type="match status" value="1"/>
</dbReference>
<sequence>MSMRVAHLAIYPEKGQPGVDLSTATVEADGLTGDRRKKAAIHLVAIADTDVDDPPRANIVVDPGGHDLESLVGSTLLVGSARLVVTQRPNNCPGVYADVTEPGHVSVGDDLETVDDA</sequence>
<dbReference type="InterPro" id="IPR011037">
    <property type="entry name" value="Pyrv_Knase-like_insert_dom_sf"/>
</dbReference>
<comment type="caution">
    <text evidence="1">The sequence shown here is derived from an EMBL/GenBank/DDBJ whole genome shotgun (WGS) entry which is preliminary data.</text>
</comment>
<evidence type="ECO:0000313" key="1">
    <source>
        <dbReference type="EMBL" id="MDF8263987.1"/>
    </source>
</evidence>
<protein>
    <recommendedName>
        <fullName evidence="3">MOSC domain-containing protein</fullName>
    </recommendedName>
</protein>
<evidence type="ECO:0000313" key="2">
    <source>
        <dbReference type="Proteomes" id="UP001528912"/>
    </source>
</evidence>
<dbReference type="RefSeq" id="WP_277191604.1">
    <property type="nucleotide sequence ID" value="NZ_JAROAV010000024.1"/>
</dbReference>